<evidence type="ECO:0000256" key="3">
    <source>
        <dbReference type="ARBA" id="ARBA00022630"/>
    </source>
</evidence>
<dbReference type="GO" id="GO:0050660">
    <property type="term" value="F:flavin adenine dinucleotide binding"/>
    <property type="evidence" value="ECO:0007669"/>
    <property type="project" value="InterPro"/>
</dbReference>
<dbReference type="EMBL" id="UINC01122424">
    <property type="protein sequence ID" value="SVC98224.1"/>
    <property type="molecule type" value="Genomic_DNA"/>
</dbReference>
<sequence length="271" mass="30497">MIIEQGSSDWNPMIHIPSGFIPMLSGSPYHTYHKTIPQKQLNGRIHEIAQGKVLGGSSSINGLVYMRGLKEDYNEWKTTCNNAKWGWDDMLPHFKRIENNERINNDFHGINGPLKVSDPKYVSKGAYLYIKTLQELGINYTNDFNDGNPKGVGLMQLTLDGNKRCSAVDAFIKPLKNNSKLKIKTNSTVVKLLFNKNKVIGVEYCERNELKKVYCHNDVILTAGSFQSPKILMLSGIGPEQELKKHNINLLNKLSGVGENLQDHFEVPIVA</sequence>
<proteinExistence type="inferred from homology"/>
<organism evidence="7">
    <name type="scientific">marine metagenome</name>
    <dbReference type="NCBI Taxonomy" id="408172"/>
    <lineage>
        <taxon>unclassified sequences</taxon>
        <taxon>metagenomes</taxon>
        <taxon>ecological metagenomes</taxon>
    </lineage>
</organism>
<dbReference type="SUPFAM" id="SSF51905">
    <property type="entry name" value="FAD/NAD(P)-binding domain"/>
    <property type="match status" value="1"/>
</dbReference>
<evidence type="ECO:0000259" key="5">
    <source>
        <dbReference type="PROSITE" id="PS00623"/>
    </source>
</evidence>
<dbReference type="PROSITE" id="PS00624">
    <property type="entry name" value="GMC_OXRED_2"/>
    <property type="match status" value="1"/>
</dbReference>
<keyword evidence="3" id="KW-0285">Flavoprotein</keyword>
<protein>
    <recommendedName>
        <fullName evidence="5 6">Glucose-methanol-choline oxidoreductase N-terminal domain-containing protein</fullName>
    </recommendedName>
</protein>
<reference evidence="7" key="1">
    <citation type="submission" date="2018-05" db="EMBL/GenBank/DDBJ databases">
        <authorList>
            <person name="Lanie J.A."/>
            <person name="Ng W.-L."/>
            <person name="Kazmierczak K.M."/>
            <person name="Andrzejewski T.M."/>
            <person name="Davidsen T.M."/>
            <person name="Wayne K.J."/>
            <person name="Tettelin H."/>
            <person name="Glass J.I."/>
            <person name="Rusch D."/>
            <person name="Podicherti R."/>
            <person name="Tsui H.-C.T."/>
            <person name="Winkler M.E."/>
        </authorList>
    </citation>
    <scope>NUCLEOTIDE SEQUENCE</scope>
</reference>
<feature type="domain" description="Glucose-methanol-choline oxidoreductase N-terminal" evidence="6">
    <location>
        <begin position="224"/>
        <end position="238"/>
    </location>
</feature>
<dbReference type="PROSITE" id="PS00623">
    <property type="entry name" value="GMC_OXRED_1"/>
    <property type="match status" value="1"/>
</dbReference>
<comment type="similarity">
    <text evidence="2">Belongs to the GMC oxidoreductase family.</text>
</comment>
<accession>A0A382RKJ9</accession>
<name>A0A382RKJ9_9ZZZZ</name>
<feature type="domain" description="Glucose-methanol-choline oxidoreductase N-terminal" evidence="5">
    <location>
        <begin position="51"/>
        <end position="74"/>
    </location>
</feature>
<dbReference type="InterPro" id="IPR000172">
    <property type="entry name" value="GMC_OxRdtase_N"/>
</dbReference>
<dbReference type="Pfam" id="PF00732">
    <property type="entry name" value="GMC_oxred_N"/>
    <property type="match status" value="1"/>
</dbReference>
<evidence type="ECO:0000259" key="6">
    <source>
        <dbReference type="PROSITE" id="PS00624"/>
    </source>
</evidence>
<keyword evidence="4" id="KW-0274">FAD</keyword>
<gene>
    <name evidence="7" type="ORF">METZ01_LOCUS351078</name>
</gene>
<comment type="cofactor">
    <cofactor evidence="1">
        <name>FAD</name>
        <dbReference type="ChEBI" id="CHEBI:57692"/>
    </cofactor>
</comment>
<evidence type="ECO:0000256" key="1">
    <source>
        <dbReference type="ARBA" id="ARBA00001974"/>
    </source>
</evidence>
<evidence type="ECO:0000256" key="2">
    <source>
        <dbReference type="ARBA" id="ARBA00010790"/>
    </source>
</evidence>
<dbReference type="InterPro" id="IPR012132">
    <property type="entry name" value="GMC_OxRdtase"/>
</dbReference>
<dbReference type="PANTHER" id="PTHR11552">
    <property type="entry name" value="GLUCOSE-METHANOL-CHOLINE GMC OXIDOREDUCTASE"/>
    <property type="match status" value="1"/>
</dbReference>
<evidence type="ECO:0000313" key="7">
    <source>
        <dbReference type="EMBL" id="SVC98224.1"/>
    </source>
</evidence>
<dbReference type="AlphaFoldDB" id="A0A382RKJ9"/>
<dbReference type="Gene3D" id="3.50.50.60">
    <property type="entry name" value="FAD/NAD(P)-binding domain"/>
    <property type="match status" value="1"/>
</dbReference>
<dbReference type="PANTHER" id="PTHR11552:SF147">
    <property type="entry name" value="CHOLINE DEHYDROGENASE, MITOCHONDRIAL"/>
    <property type="match status" value="1"/>
</dbReference>
<evidence type="ECO:0000256" key="4">
    <source>
        <dbReference type="ARBA" id="ARBA00022827"/>
    </source>
</evidence>
<dbReference type="GO" id="GO:0016614">
    <property type="term" value="F:oxidoreductase activity, acting on CH-OH group of donors"/>
    <property type="evidence" value="ECO:0007669"/>
    <property type="project" value="InterPro"/>
</dbReference>
<feature type="non-terminal residue" evidence="7">
    <location>
        <position position="271"/>
    </location>
</feature>
<dbReference type="Gene3D" id="3.30.560.10">
    <property type="entry name" value="Glucose Oxidase, domain 3"/>
    <property type="match status" value="1"/>
</dbReference>
<dbReference type="InterPro" id="IPR036188">
    <property type="entry name" value="FAD/NAD-bd_sf"/>
</dbReference>